<feature type="region of interest" description="Disordered" evidence="1">
    <location>
        <begin position="45"/>
        <end position="66"/>
    </location>
</feature>
<comment type="caution">
    <text evidence="2">The sequence shown here is derived from an EMBL/GenBank/DDBJ whole genome shotgun (WGS) entry which is preliminary data.</text>
</comment>
<evidence type="ECO:0000313" key="3">
    <source>
        <dbReference type="Proteomes" id="UP000634136"/>
    </source>
</evidence>
<sequence length="153" mass="17054">MADEQNQTSMGSKTREGSYSLNNSDQPGTSLVTMNLDGCIGKRYRTSNTPQIDHVPRKTGSLPKEEIPSLFTPTRYISARMNWTELCLCPLVLVENAHVKKAFHIVVTDEAQREINLTYLGGVEGSNALTARSEQTKGDASTYNRKKDKFCDH</sequence>
<evidence type="ECO:0000313" key="2">
    <source>
        <dbReference type="EMBL" id="KAF7841336.1"/>
    </source>
</evidence>
<evidence type="ECO:0000256" key="1">
    <source>
        <dbReference type="SAM" id="MobiDB-lite"/>
    </source>
</evidence>
<protein>
    <submittedName>
        <fullName evidence="2">Uncharacterized protein</fullName>
    </submittedName>
</protein>
<feature type="region of interest" description="Disordered" evidence="1">
    <location>
        <begin position="1"/>
        <end position="32"/>
    </location>
</feature>
<reference evidence="2" key="1">
    <citation type="submission" date="2020-09" db="EMBL/GenBank/DDBJ databases">
        <title>Genome-Enabled Discovery of Anthraquinone Biosynthesis in Senna tora.</title>
        <authorList>
            <person name="Kang S.-H."/>
            <person name="Pandey R.P."/>
            <person name="Lee C.-M."/>
            <person name="Sim J.-S."/>
            <person name="Jeong J.-T."/>
            <person name="Choi B.-S."/>
            <person name="Jung M."/>
            <person name="Ginzburg D."/>
            <person name="Zhao K."/>
            <person name="Won S.Y."/>
            <person name="Oh T.-J."/>
            <person name="Yu Y."/>
            <person name="Kim N.-H."/>
            <person name="Lee O.R."/>
            <person name="Lee T.-H."/>
            <person name="Bashyal P."/>
            <person name="Kim T.-S."/>
            <person name="Lee W.-H."/>
            <person name="Kawkins C."/>
            <person name="Kim C.-K."/>
            <person name="Kim J.S."/>
            <person name="Ahn B.O."/>
            <person name="Rhee S.Y."/>
            <person name="Sohng J.K."/>
        </authorList>
    </citation>
    <scope>NUCLEOTIDE SEQUENCE</scope>
    <source>
        <tissue evidence="2">Leaf</tissue>
    </source>
</reference>
<name>A0A835CH75_9FABA</name>
<dbReference type="EMBL" id="JAAIUW010000002">
    <property type="protein sequence ID" value="KAF7841336.1"/>
    <property type="molecule type" value="Genomic_DNA"/>
</dbReference>
<keyword evidence="3" id="KW-1185">Reference proteome</keyword>
<proteinExistence type="predicted"/>
<dbReference type="AlphaFoldDB" id="A0A835CH75"/>
<gene>
    <name evidence="2" type="ORF">G2W53_003634</name>
</gene>
<dbReference type="Proteomes" id="UP000634136">
    <property type="component" value="Unassembled WGS sequence"/>
</dbReference>
<accession>A0A835CH75</accession>
<organism evidence="2 3">
    <name type="scientific">Senna tora</name>
    <dbReference type="NCBI Taxonomy" id="362788"/>
    <lineage>
        <taxon>Eukaryota</taxon>
        <taxon>Viridiplantae</taxon>
        <taxon>Streptophyta</taxon>
        <taxon>Embryophyta</taxon>
        <taxon>Tracheophyta</taxon>
        <taxon>Spermatophyta</taxon>
        <taxon>Magnoliopsida</taxon>
        <taxon>eudicotyledons</taxon>
        <taxon>Gunneridae</taxon>
        <taxon>Pentapetalae</taxon>
        <taxon>rosids</taxon>
        <taxon>fabids</taxon>
        <taxon>Fabales</taxon>
        <taxon>Fabaceae</taxon>
        <taxon>Caesalpinioideae</taxon>
        <taxon>Cassia clade</taxon>
        <taxon>Senna</taxon>
    </lineage>
</organism>